<comment type="caution">
    <text evidence="1">The sequence shown here is derived from an EMBL/GenBank/DDBJ whole genome shotgun (WGS) entry which is preliminary data.</text>
</comment>
<accession>A0A246IAI6</accession>
<proteinExistence type="predicted"/>
<protein>
    <submittedName>
        <fullName evidence="1">DUF4926 domain-containing protein</fullName>
    </submittedName>
</protein>
<name>A0A246IAI6_STEMA</name>
<evidence type="ECO:0000313" key="1">
    <source>
        <dbReference type="EMBL" id="OWQ76681.1"/>
    </source>
</evidence>
<dbReference type="InterPro" id="IPR032568">
    <property type="entry name" value="DUF4926"/>
</dbReference>
<reference evidence="1 2" key="1">
    <citation type="submission" date="2017-06" db="EMBL/GenBank/DDBJ databases">
        <authorList>
            <person name="Kim H.J."/>
            <person name="Triplett B.A."/>
        </authorList>
    </citation>
    <scope>NUCLEOTIDE SEQUENCE [LARGE SCALE GENOMIC DNA]</scope>
    <source>
        <strain evidence="1 2">594</strain>
    </source>
</reference>
<sequence length="65" mass="7199">MPVETNDVVRLLEDIPSEEICRGSTGVVVALFSEPEEAYEVEFCDEHGASTVQVALRPSQFEIVM</sequence>
<dbReference type="AlphaFoldDB" id="A0A246IAI6"/>
<dbReference type="EMBL" id="NIVX01000042">
    <property type="protein sequence ID" value="OWQ76681.1"/>
    <property type="molecule type" value="Genomic_DNA"/>
</dbReference>
<dbReference type="Proteomes" id="UP000197090">
    <property type="component" value="Unassembled WGS sequence"/>
</dbReference>
<dbReference type="Pfam" id="PF16277">
    <property type="entry name" value="DUF4926"/>
    <property type="match status" value="1"/>
</dbReference>
<organism evidence="1 2">
    <name type="scientific">Stenotrophomonas maltophilia</name>
    <name type="common">Pseudomonas maltophilia</name>
    <name type="synonym">Xanthomonas maltophilia</name>
    <dbReference type="NCBI Taxonomy" id="40324"/>
    <lineage>
        <taxon>Bacteria</taxon>
        <taxon>Pseudomonadati</taxon>
        <taxon>Pseudomonadota</taxon>
        <taxon>Gammaproteobacteria</taxon>
        <taxon>Lysobacterales</taxon>
        <taxon>Lysobacteraceae</taxon>
        <taxon>Stenotrophomonas</taxon>
        <taxon>Stenotrophomonas maltophilia group</taxon>
    </lineage>
</organism>
<gene>
    <name evidence="1" type="ORF">CEE63_06010</name>
</gene>
<evidence type="ECO:0000313" key="2">
    <source>
        <dbReference type="Proteomes" id="UP000197090"/>
    </source>
</evidence>